<keyword evidence="3" id="KW-1185">Reference proteome</keyword>
<feature type="compositionally biased region" description="Basic residues" evidence="1">
    <location>
        <begin position="73"/>
        <end position="84"/>
    </location>
</feature>
<comment type="caution">
    <text evidence="2">The sequence shown here is derived from an EMBL/GenBank/DDBJ whole genome shotgun (WGS) entry which is preliminary data.</text>
</comment>
<sequence>MKISIIMAVLSVLTLAGCKSNDGNDGTTAQTKKKAYHCEQATKLGSMIPRTRCISQADKELEEQKSKEAFRNSRAKAPRIKSGG</sequence>
<evidence type="ECO:0008006" key="4">
    <source>
        <dbReference type="Google" id="ProtNLM"/>
    </source>
</evidence>
<dbReference type="RefSeq" id="WP_070990331.1">
    <property type="nucleotide sequence ID" value="NZ_CBCSHD010000008.1"/>
</dbReference>
<dbReference type="AlphaFoldDB" id="A0A1S1NB41"/>
<feature type="region of interest" description="Disordered" evidence="1">
    <location>
        <begin position="59"/>
        <end position="84"/>
    </location>
</feature>
<feature type="compositionally biased region" description="Basic and acidic residues" evidence="1">
    <location>
        <begin position="59"/>
        <end position="71"/>
    </location>
</feature>
<organism evidence="2 3">
    <name type="scientific">Pseudoalteromonas byunsanensis</name>
    <dbReference type="NCBI Taxonomy" id="327939"/>
    <lineage>
        <taxon>Bacteria</taxon>
        <taxon>Pseudomonadati</taxon>
        <taxon>Pseudomonadota</taxon>
        <taxon>Gammaproteobacteria</taxon>
        <taxon>Alteromonadales</taxon>
        <taxon>Pseudoalteromonadaceae</taxon>
        <taxon>Pseudoalteromonas</taxon>
    </lineage>
</organism>
<name>A0A1S1NB41_9GAMM</name>
<accession>A0A1S1NB41</accession>
<dbReference type="EMBL" id="MNAN01000018">
    <property type="protein sequence ID" value="OHU97299.1"/>
    <property type="molecule type" value="Genomic_DNA"/>
</dbReference>
<reference evidence="2 3" key="1">
    <citation type="submission" date="2016-10" db="EMBL/GenBank/DDBJ databases">
        <title>Pseudoalteromonas amylolytica sp. nov., isolated from the surface seawater.</title>
        <authorList>
            <person name="Wu Y.-H."/>
            <person name="Cheng H."/>
            <person name="Jin X.-B."/>
            <person name="Wang C.-S."/>
            <person name="Xu X.-W."/>
        </authorList>
    </citation>
    <scope>NUCLEOTIDE SEQUENCE [LARGE SCALE GENOMIC DNA]</scope>
    <source>
        <strain evidence="2 3">JCM 12483</strain>
    </source>
</reference>
<dbReference type="PROSITE" id="PS51257">
    <property type="entry name" value="PROKAR_LIPOPROTEIN"/>
    <property type="match status" value="1"/>
</dbReference>
<proteinExistence type="predicted"/>
<gene>
    <name evidence="2" type="ORF">BIW53_02980</name>
</gene>
<evidence type="ECO:0000256" key="1">
    <source>
        <dbReference type="SAM" id="MobiDB-lite"/>
    </source>
</evidence>
<dbReference type="Proteomes" id="UP000180253">
    <property type="component" value="Unassembled WGS sequence"/>
</dbReference>
<protein>
    <recommendedName>
        <fullName evidence="4">Entry exclusion lipoprotein TrbK</fullName>
    </recommendedName>
</protein>
<evidence type="ECO:0000313" key="2">
    <source>
        <dbReference type="EMBL" id="OHU97299.1"/>
    </source>
</evidence>
<dbReference type="OrthoDB" id="6292882at2"/>
<evidence type="ECO:0000313" key="3">
    <source>
        <dbReference type="Proteomes" id="UP000180253"/>
    </source>
</evidence>